<protein>
    <recommendedName>
        <fullName evidence="5">Enoyl-CoA hydratase</fullName>
    </recommendedName>
</protein>
<sequence length="261" mass="27849">MSLVTYTVRDHVAEILLDNAPVNALTVPMVDALVQALDRAASDDSARAVIVASAVPKRFCAGLDIAALQGASADTVHTLLDKLYVQLSEAQYRLGKPSIAAVSGAARGGGMTLAISCDLIVAAGDATFGYPEIDVGMLPAIHFTHLPRIVGRHVAFDLLFTGRSFSASEAQAFHLVNRVVATEKVLEEARSLARNLAAKSASAMSIGRAAFHRAADHDYRRGVSYAVDTFCRVAATDDAREGITAFVEKRRPNWSQVSRGR</sequence>
<name>A0A975XFM5_9BURK</name>
<evidence type="ECO:0000256" key="2">
    <source>
        <dbReference type="RuleBase" id="RU003707"/>
    </source>
</evidence>
<dbReference type="RefSeq" id="WP_116340841.1">
    <property type="nucleotide sequence ID" value="NZ_LT976857.1"/>
</dbReference>
<dbReference type="Proteomes" id="UP000256297">
    <property type="component" value="Chromosome CBM2589_a"/>
</dbReference>
<dbReference type="InterPro" id="IPR001753">
    <property type="entry name" value="Enoyl-CoA_hydra/iso"/>
</dbReference>
<comment type="caution">
    <text evidence="3">The sequence shown here is derived from an EMBL/GenBank/DDBJ whole genome shotgun (WGS) entry which is preliminary data.</text>
</comment>
<dbReference type="Gene3D" id="3.90.226.10">
    <property type="entry name" value="2-enoyl-CoA Hydratase, Chain A, domain 1"/>
    <property type="match status" value="1"/>
</dbReference>
<dbReference type="PROSITE" id="PS00166">
    <property type="entry name" value="ENOYL_COA_HYDRATASE"/>
    <property type="match status" value="1"/>
</dbReference>
<comment type="similarity">
    <text evidence="1 2">Belongs to the enoyl-CoA hydratase/isomerase family.</text>
</comment>
<dbReference type="GO" id="GO:0003824">
    <property type="term" value="F:catalytic activity"/>
    <property type="evidence" value="ECO:0007669"/>
    <property type="project" value="InterPro"/>
</dbReference>
<dbReference type="SUPFAM" id="SSF52096">
    <property type="entry name" value="ClpP/crotonase"/>
    <property type="match status" value="1"/>
</dbReference>
<gene>
    <name evidence="3" type="ORF">CBM2589_A90087</name>
</gene>
<proteinExistence type="inferred from homology"/>
<evidence type="ECO:0000313" key="4">
    <source>
        <dbReference type="Proteomes" id="UP000256297"/>
    </source>
</evidence>
<dbReference type="PANTHER" id="PTHR11941:SF54">
    <property type="entry name" value="ENOYL-COA HYDRATASE, MITOCHONDRIAL"/>
    <property type="match status" value="1"/>
</dbReference>
<accession>A0A975XFM5</accession>
<dbReference type="AlphaFoldDB" id="A0A975XFM5"/>
<dbReference type="Pfam" id="PF00378">
    <property type="entry name" value="ECH_1"/>
    <property type="match status" value="1"/>
</dbReference>
<evidence type="ECO:0000313" key="3">
    <source>
        <dbReference type="EMBL" id="SOY68430.1"/>
    </source>
</evidence>
<dbReference type="PANTHER" id="PTHR11941">
    <property type="entry name" value="ENOYL-COA HYDRATASE-RELATED"/>
    <property type="match status" value="1"/>
</dbReference>
<dbReference type="GO" id="GO:0006635">
    <property type="term" value="P:fatty acid beta-oxidation"/>
    <property type="evidence" value="ECO:0007669"/>
    <property type="project" value="TreeGrafter"/>
</dbReference>
<dbReference type="InterPro" id="IPR018376">
    <property type="entry name" value="Enoyl-CoA_hyd/isom_CS"/>
</dbReference>
<reference evidence="3 4" key="1">
    <citation type="submission" date="2018-01" db="EMBL/GenBank/DDBJ databases">
        <authorList>
            <person name="Clerissi C."/>
        </authorList>
    </citation>
    <scope>NUCLEOTIDE SEQUENCE [LARGE SCALE GENOMIC DNA]</scope>
    <source>
        <strain evidence="3">Cupriavidus taiwanensis STM 3521</strain>
    </source>
</reference>
<organism evidence="3 4">
    <name type="scientific">Cupriavidus taiwanensis</name>
    <dbReference type="NCBI Taxonomy" id="164546"/>
    <lineage>
        <taxon>Bacteria</taxon>
        <taxon>Pseudomonadati</taxon>
        <taxon>Pseudomonadota</taxon>
        <taxon>Betaproteobacteria</taxon>
        <taxon>Burkholderiales</taxon>
        <taxon>Burkholderiaceae</taxon>
        <taxon>Cupriavidus</taxon>
    </lineage>
</organism>
<evidence type="ECO:0008006" key="5">
    <source>
        <dbReference type="Google" id="ProtNLM"/>
    </source>
</evidence>
<dbReference type="CDD" id="cd06558">
    <property type="entry name" value="crotonase-like"/>
    <property type="match status" value="1"/>
</dbReference>
<dbReference type="EMBL" id="OFSP01000039">
    <property type="protein sequence ID" value="SOY68430.1"/>
    <property type="molecule type" value="Genomic_DNA"/>
</dbReference>
<dbReference type="InterPro" id="IPR029045">
    <property type="entry name" value="ClpP/crotonase-like_dom_sf"/>
</dbReference>
<evidence type="ECO:0000256" key="1">
    <source>
        <dbReference type="ARBA" id="ARBA00005254"/>
    </source>
</evidence>